<keyword evidence="1" id="KW-0479">Metal-binding</keyword>
<dbReference type="InterPro" id="IPR014710">
    <property type="entry name" value="RmlC-like_jellyroll"/>
</dbReference>
<dbReference type="InterPro" id="IPR011051">
    <property type="entry name" value="RmlC_Cupin_sf"/>
</dbReference>
<accession>A0ABD5QYH3</accession>
<dbReference type="AlphaFoldDB" id="A0ABD5QYH3"/>
<dbReference type="RefSeq" id="WP_256412262.1">
    <property type="nucleotide sequence ID" value="NZ_JANHDM010000009.1"/>
</dbReference>
<proteinExistence type="predicted"/>
<gene>
    <name evidence="4" type="ORF">ACFPM1_03000</name>
</gene>
<dbReference type="CDD" id="cd02208">
    <property type="entry name" value="cupin_RmlC-like"/>
    <property type="match status" value="1"/>
</dbReference>
<dbReference type="SUPFAM" id="SSF51182">
    <property type="entry name" value="RmlC-like cupins"/>
    <property type="match status" value="1"/>
</dbReference>
<dbReference type="EMBL" id="JBHSKY010000003">
    <property type="protein sequence ID" value="MFC5277740.1"/>
    <property type="molecule type" value="Genomic_DNA"/>
</dbReference>
<dbReference type="GO" id="GO:0046872">
    <property type="term" value="F:metal ion binding"/>
    <property type="evidence" value="ECO:0007669"/>
    <property type="project" value="UniProtKB-KW"/>
</dbReference>
<evidence type="ECO:0000313" key="4">
    <source>
        <dbReference type="EMBL" id="MFC5277740.1"/>
    </source>
</evidence>
<feature type="domain" description="Cupin type-2" evidence="3">
    <location>
        <begin position="63"/>
        <end position="129"/>
    </location>
</feature>
<dbReference type="Gene3D" id="2.60.120.10">
    <property type="entry name" value="Jelly Rolls"/>
    <property type="match status" value="1"/>
</dbReference>
<name>A0ABD5QYH3_9EURY</name>
<organism evidence="4 5">
    <name type="scientific">Halorubrum rubrum</name>
    <dbReference type="NCBI Taxonomy" id="1126240"/>
    <lineage>
        <taxon>Archaea</taxon>
        <taxon>Methanobacteriati</taxon>
        <taxon>Methanobacteriota</taxon>
        <taxon>Stenosarchaea group</taxon>
        <taxon>Halobacteria</taxon>
        <taxon>Halobacteriales</taxon>
        <taxon>Haloferacaceae</taxon>
        <taxon>Halorubrum</taxon>
    </lineage>
</organism>
<protein>
    <submittedName>
        <fullName evidence="4">Cupin domain-containing protein</fullName>
    </submittedName>
</protein>
<reference evidence="4 5" key="1">
    <citation type="journal article" date="2019" name="Int. J. Syst. Evol. Microbiol.">
        <title>The Global Catalogue of Microorganisms (GCM) 10K type strain sequencing project: providing services to taxonomists for standard genome sequencing and annotation.</title>
        <authorList>
            <consortium name="The Broad Institute Genomics Platform"/>
            <consortium name="The Broad Institute Genome Sequencing Center for Infectious Disease"/>
            <person name="Wu L."/>
            <person name="Ma J."/>
        </authorList>
    </citation>
    <scope>NUCLEOTIDE SEQUENCE [LARGE SCALE GENOMIC DNA]</scope>
    <source>
        <strain evidence="4 5">CGMCC 1.12124</strain>
    </source>
</reference>
<dbReference type="Proteomes" id="UP001596118">
    <property type="component" value="Unassembled WGS sequence"/>
</dbReference>
<evidence type="ECO:0000313" key="5">
    <source>
        <dbReference type="Proteomes" id="UP001596118"/>
    </source>
</evidence>
<dbReference type="InterPro" id="IPR013096">
    <property type="entry name" value="Cupin_2"/>
</dbReference>
<dbReference type="PANTHER" id="PTHR35848">
    <property type="entry name" value="OXALATE-BINDING PROTEIN"/>
    <property type="match status" value="1"/>
</dbReference>
<evidence type="ECO:0000256" key="2">
    <source>
        <dbReference type="SAM" id="MobiDB-lite"/>
    </source>
</evidence>
<keyword evidence="5" id="KW-1185">Reference proteome</keyword>
<feature type="compositionally biased region" description="Acidic residues" evidence="2">
    <location>
        <begin position="1"/>
        <end position="22"/>
    </location>
</feature>
<comment type="caution">
    <text evidence="4">The sequence shown here is derived from an EMBL/GenBank/DDBJ whole genome shotgun (WGS) entry which is preliminary data.</text>
</comment>
<sequence>MTDSDEPDDDPDAIDGDPDATDGEVTKVAVEGLPDAPNPTSHKKEVDEALGVTEFGFNYYVADPGQRLPWGTHRHPNHEELFYVLEGELAVELADGVVSVTAGEAVFVPPETTNLARAVGETPAHVIAVGAPKDDDGAVIEEPCPACGAKVDRTYEVDGDDYVLSCTACGATVDRLTPGPE</sequence>
<evidence type="ECO:0000259" key="3">
    <source>
        <dbReference type="Pfam" id="PF07883"/>
    </source>
</evidence>
<dbReference type="InterPro" id="IPR051610">
    <property type="entry name" value="GPI/OXD"/>
</dbReference>
<feature type="region of interest" description="Disordered" evidence="2">
    <location>
        <begin position="1"/>
        <end position="24"/>
    </location>
</feature>
<dbReference type="Pfam" id="PF07883">
    <property type="entry name" value="Cupin_2"/>
    <property type="match status" value="1"/>
</dbReference>
<evidence type="ECO:0000256" key="1">
    <source>
        <dbReference type="ARBA" id="ARBA00022723"/>
    </source>
</evidence>